<dbReference type="HOGENOM" id="CLU_000445_52_0_6"/>
<evidence type="ECO:0000256" key="2">
    <source>
        <dbReference type="ARBA" id="ARBA00008711"/>
    </source>
</evidence>
<evidence type="ECO:0000256" key="6">
    <source>
        <dbReference type="ARBA" id="ARBA00022763"/>
    </source>
</evidence>
<keyword evidence="16" id="KW-1185">Reference proteome</keyword>
<keyword evidence="4 13" id="KW-0489">Methyltransferase</keyword>
<dbReference type="Gene3D" id="1.10.10.60">
    <property type="entry name" value="Homeodomain-like"/>
    <property type="match status" value="1"/>
</dbReference>
<dbReference type="GO" id="GO:0032259">
    <property type="term" value="P:methylation"/>
    <property type="evidence" value="ECO:0007669"/>
    <property type="project" value="UniProtKB-KW"/>
</dbReference>
<dbReference type="InterPro" id="IPR004026">
    <property type="entry name" value="Ada_DNA_repair_Zn-bd"/>
</dbReference>
<keyword evidence="5 13" id="KW-0808">Transferase</keyword>
<dbReference type="EMBL" id="LN614830">
    <property type="protein sequence ID" value="CEG61013.1"/>
    <property type="molecule type" value="Genomic_DNA"/>
</dbReference>
<keyword evidence="11" id="KW-0862">Zinc</keyword>
<feature type="domain" description="HTH araC/xylS-type" evidence="12">
    <location>
        <begin position="84"/>
        <end position="180"/>
    </location>
</feature>
<keyword evidence="8" id="KW-0234">DNA repair</keyword>
<keyword evidence="7" id="KW-0010">Activator</keyword>
<comment type="similarity">
    <text evidence="2">Belongs to the MGMT family.</text>
</comment>
<sequence>MFSEILKNEYYRAMLDKNLEYDGIFYVGVKTTGVFCRSICPARKPKFENCEFFETAQQALLASFRPCKRCQPLSHPSQVSQLVKQLVEAIEKNPEKRWKNEDFQQFSAHAATARRQFKKRFGMTFVEYARARRIGLAMNKIRNGMSVIEAQIETGYGSGSGFRDAFSQIMGVAPAKSGNSALLKAAWLDTMLGPMIAIASETELYLLEFVDRRGLELEVERLRKKTSCAIIPGLSKPLMSIDSELKSYFQGTLQQFKTPIKTLGSPFQEQVWDALNEIPYGETQSYSNLANSVGKPKAYRAVAKANGANQLCLIIPCHRVINHNGDLGGYGGGLTRKKWLIEHENKFKNKAI</sequence>
<dbReference type="GO" id="GO:0003700">
    <property type="term" value="F:DNA-binding transcription factor activity"/>
    <property type="evidence" value="ECO:0007669"/>
    <property type="project" value="InterPro"/>
</dbReference>
<feature type="binding site" evidence="11">
    <location>
        <position position="70"/>
    </location>
    <ligand>
        <name>Zn(2+)</name>
        <dbReference type="ChEBI" id="CHEBI:29105"/>
    </ligand>
</feature>
<organism evidence="13 15">
    <name type="scientific">Legionella micdadei</name>
    <name type="common">Tatlockia micdadei</name>
    <dbReference type="NCBI Taxonomy" id="451"/>
    <lineage>
        <taxon>Bacteria</taxon>
        <taxon>Pseudomonadati</taxon>
        <taxon>Pseudomonadota</taxon>
        <taxon>Gammaproteobacteria</taxon>
        <taxon>Legionellales</taxon>
        <taxon>Legionellaceae</taxon>
        <taxon>Legionella</taxon>
    </lineage>
</organism>
<evidence type="ECO:0000256" key="1">
    <source>
        <dbReference type="ARBA" id="ARBA00001286"/>
    </source>
</evidence>
<reference evidence="15" key="1">
    <citation type="submission" date="2014-09" db="EMBL/GenBank/DDBJ databases">
        <authorList>
            <person name="Gomez-Valero L."/>
        </authorList>
    </citation>
    <scope>NUCLEOTIDE SEQUENCE [LARGE SCALE GENOMIC DNA]</scope>
    <source>
        <strain evidence="15">ATCC33218</strain>
    </source>
</reference>
<evidence type="ECO:0000256" key="10">
    <source>
        <dbReference type="PIRSR" id="PIRSR000409-1"/>
    </source>
</evidence>
<dbReference type="PROSITE" id="PS01124">
    <property type="entry name" value="HTH_ARAC_FAMILY_2"/>
    <property type="match status" value="1"/>
</dbReference>
<feature type="active site" description="Nucleophile; methyl group acceptor from either O6-methylguanine or O4-methylthymine" evidence="10">
    <location>
        <position position="317"/>
    </location>
</feature>
<dbReference type="PANTHER" id="PTHR10815:SF5">
    <property type="entry name" value="METHYLATED-DNA--PROTEIN-CYSTEINE METHYLTRANSFERASE"/>
    <property type="match status" value="1"/>
</dbReference>
<name>A0A098GEW2_LEGMI</name>
<dbReference type="InterPro" id="IPR001497">
    <property type="entry name" value="MethylDNA_cys_MeTrfase_AS"/>
</dbReference>
<evidence type="ECO:0000313" key="15">
    <source>
        <dbReference type="Proteomes" id="UP000032414"/>
    </source>
</evidence>
<dbReference type="RefSeq" id="WP_045099324.1">
    <property type="nucleotide sequence ID" value="NZ_CP020614.1"/>
</dbReference>
<dbReference type="STRING" id="451.B6N58_07360"/>
<evidence type="ECO:0000256" key="11">
    <source>
        <dbReference type="PIRSR" id="PIRSR000409-3"/>
    </source>
</evidence>
<evidence type="ECO:0000313" key="16">
    <source>
        <dbReference type="Proteomes" id="UP000182998"/>
    </source>
</evidence>
<dbReference type="GO" id="GO:0006281">
    <property type="term" value="P:DNA repair"/>
    <property type="evidence" value="ECO:0007669"/>
    <property type="project" value="UniProtKB-KW"/>
</dbReference>
<dbReference type="SMART" id="SM00342">
    <property type="entry name" value="HTH_ARAC"/>
    <property type="match status" value="1"/>
</dbReference>
<dbReference type="Pfam" id="PF12833">
    <property type="entry name" value="HTH_18"/>
    <property type="match status" value="1"/>
</dbReference>
<evidence type="ECO:0000256" key="4">
    <source>
        <dbReference type="ARBA" id="ARBA00022603"/>
    </source>
</evidence>
<dbReference type="FunFam" id="1.10.10.10:FF:000214">
    <property type="entry name" value="Methylated-DNA--protein-cysteine methyltransferase"/>
    <property type="match status" value="1"/>
</dbReference>
<keyword evidence="6" id="KW-0227">DNA damage</keyword>
<dbReference type="SUPFAM" id="SSF53155">
    <property type="entry name" value="Methylated DNA-protein cysteine methyltransferase domain"/>
    <property type="match status" value="1"/>
</dbReference>
<dbReference type="InterPro" id="IPR016221">
    <property type="entry name" value="Bifunct_regulatory_prot_Ada"/>
</dbReference>
<dbReference type="PATRIC" id="fig|451.8.peg.1580"/>
<dbReference type="CDD" id="cd06445">
    <property type="entry name" value="ATase"/>
    <property type="match status" value="1"/>
</dbReference>
<feature type="binding site" evidence="11">
    <location>
        <position position="40"/>
    </location>
    <ligand>
        <name>Zn(2+)</name>
        <dbReference type="ChEBI" id="CHEBI:29105"/>
    </ligand>
</feature>
<comment type="catalytic activity">
    <reaction evidence="1">
        <text>a 4-O-methyl-thymidine in DNA + L-cysteinyl-[protein] = a thymidine in DNA + S-methyl-L-cysteinyl-[protein]</text>
        <dbReference type="Rhea" id="RHEA:53428"/>
        <dbReference type="Rhea" id="RHEA-COMP:10131"/>
        <dbReference type="Rhea" id="RHEA-COMP:10132"/>
        <dbReference type="Rhea" id="RHEA-COMP:13555"/>
        <dbReference type="Rhea" id="RHEA-COMP:13556"/>
        <dbReference type="ChEBI" id="CHEBI:29950"/>
        <dbReference type="ChEBI" id="CHEBI:82612"/>
        <dbReference type="ChEBI" id="CHEBI:137386"/>
        <dbReference type="ChEBI" id="CHEBI:137387"/>
        <dbReference type="EC" id="2.1.1.63"/>
    </reaction>
</comment>
<dbReference type="Pfam" id="PF01035">
    <property type="entry name" value="DNA_binding_1"/>
    <property type="match status" value="1"/>
</dbReference>
<dbReference type="PIRSF" id="PIRSF000409">
    <property type="entry name" value="Ada"/>
    <property type="match status" value="1"/>
</dbReference>
<dbReference type="Gene3D" id="1.10.10.10">
    <property type="entry name" value="Winged helix-like DNA-binding domain superfamily/Winged helix DNA-binding domain"/>
    <property type="match status" value="1"/>
</dbReference>
<evidence type="ECO:0000256" key="9">
    <source>
        <dbReference type="ARBA" id="ARBA00049348"/>
    </source>
</evidence>
<dbReference type="GO" id="GO:0003908">
    <property type="term" value="F:methylated-DNA-[protein]-cysteine S-methyltransferase activity"/>
    <property type="evidence" value="ECO:0007669"/>
    <property type="project" value="UniProtKB-EC"/>
</dbReference>
<dbReference type="SUPFAM" id="SSF46767">
    <property type="entry name" value="Methylated DNA-protein cysteine methyltransferase, C-terminal domain"/>
    <property type="match status" value="1"/>
</dbReference>
<dbReference type="InterPro" id="IPR035451">
    <property type="entry name" value="Ada-like_dom_sf"/>
</dbReference>
<dbReference type="OrthoDB" id="9802228at2"/>
<evidence type="ECO:0000313" key="13">
    <source>
        <dbReference type="EMBL" id="CEG61013.1"/>
    </source>
</evidence>
<dbReference type="EMBL" id="FMVN01000014">
    <property type="protein sequence ID" value="SCY70448.1"/>
    <property type="molecule type" value="Genomic_DNA"/>
</dbReference>
<comment type="catalytic activity">
    <reaction evidence="9">
        <text>a 6-O-methyl-2'-deoxyguanosine in DNA + L-cysteinyl-[protein] = S-methyl-L-cysteinyl-[protein] + a 2'-deoxyguanosine in DNA</text>
        <dbReference type="Rhea" id="RHEA:24000"/>
        <dbReference type="Rhea" id="RHEA-COMP:10131"/>
        <dbReference type="Rhea" id="RHEA-COMP:10132"/>
        <dbReference type="Rhea" id="RHEA-COMP:11367"/>
        <dbReference type="Rhea" id="RHEA-COMP:11368"/>
        <dbReference type="ChEBI" id="CHEBI:29950"/>
        <dbReference type="ChEBI" id="CHEBI:82612"/>
        <dbReference type="ChEBI" id="CHEBI:85445"/>
        <dbReference type="ChEBI" id="CHEBI:85448"/>
        <dbReference type="EC" id="2.1.1.63"/>
    </reaction>
</comment>
<comment type="cofactor">
    <cofactor evidence="11">
        <name>Zn(2+)</name>
        <dbReference type="ChEBI" id="CHEBI:29105"/>
    </cofactor>
    <text evidence="11">Binds 1 zinc ion per subunit.</text>
</comment>
<evidence type="ECO:0000256" key="5">
    <source>
        <dbReference type="ARBA" id="ARBA00022679"/>
    </source>
</evidence>
<dbReference type="InterPro" id="IPR018060">
    <property type="entry name" value="HTH_AraC"/>
</dbReference>
<dbReference type="Proteomes" id="UP000182998">
    <property type="component" value="Unassembled WGS sequence"/>
</dbReference>
<dbReference type="InterPro" id="IPR036631">
    <property type="entry name" value="MGMT_N_sf"/>
</dbReference>
<reference evidence="13" key="2">
    <citation type="submission" date="2014-09" db="EMBL/GenBank/DDBJ databases">
        <authorList>
            <person name="GOMEZ-VALERO Laura"/>
        </authorList>
    </citation>
    <scope>NUCLEOTIDE SEQUENCE</scope>
    <source>
        <strain evidence="13">ATCC33218</strain>
    </source>
</reference>
<evidence type="ECO:0000256" key="3">
    <source>
        <dbReference type="ARBA" id="ARBA00011918"/>
    </source>
</evidence>
<dbReference type="PROSITE" id="PS00374">
    <property type="entry name" value="MGMT"/>
    <property type="match status" value="1"/>
</dbReference>
<dbReference type="NCBIfam" id="TIGR00589">
    <property type="entry name" value="ogt"/>
    <property type="match status" value="1"/>
</dbReference>
<proteinExistence type="inferred from homology"/>
<dbReference type="Gene3D" id="3.30.160.70">
    <property type="entry name" value="Methylated DNA-protein cysteine methyltransferase domain"/>
    <property type="match status" value="1"/>
</dbReference>
<reference evidence="14 16" key="3">
    <citation type="submission" date="2016-10" db="EMBL/GenBank/DDBJ databases">
        <authorList>
            <person name="Varghese N."/>
            <person name="Submissions S."/>
        </authorList>
    </citation>
    <scope>NUCLEOTIDE SEQUENCE [LARGE SCALE GENOMIC DNA]</scope>
    <source>
        <strain evidence="14 16">ATCC 33218</strain>
    </source>
</reference>
<dbReference type="AlphaFoldDB" id="A0A098GEW2"/>
<keyword evidence="11" id="KW-0479">Metal-binding</keyword>
<feature type="active site" description="Nucleophile; methyl group acceptor from methylphosphotriester" evidence="10">
    <location>
        <position position="36"/>
    </location>
</feature>
<evidence type="ECO:0000259" key="12">
    <source>
        <dbReference type="PROSITE" id="PS01124"/>
    </source>
</evidence>
<dbReference type="SUPFAM" id="SSF57884">
    <property type="entry name" value="Ada DNA repair protein, N-terminal domain (N-Ada 10)"/>
    <property type="match status" value="1"/>
</dbReference>
<dbReference type="KEGG" id="tmc:LMI_1717"/>
<evidence type="ECO:0000256" key="8">
    <source>
        <dbReference type="ARBA" id="ARBA00023204"/>
    </source>
</evidence>
<feature type="binding site" evidence="11">
    <location>
        <position position="67"/>
    </location>
    <ligand>
        <name>Zn(2+)</name>
        <dbReference type="ChEBI" id="CHEBI:29105"/>
    </ligand>
</feature>
<feature type="binding site" evidence="11">
    <location>
        <position position="36"/>
    </location>
    <ligand>
        <name>Zn(2+)</name>
        <dbReference type="ChEBI" id="CHEBI:29105"/>
    </ligand>
</feature>
<dbReference type="InterPro" id="IPR014048">
    <property type="entry name" value="MethylDNA_cys_MeTrfase_DNA-bd"/>
</dbReference>
<protein>
    <recommendedName>
        <fullName evidence="3">methylated-DNA--[protein]-cysteine S-methyltransferase</fullName>
        <ecNumber evidence="3">2.1.1.63</ecNumber>
    </recommendedName>
</protein>
<dbReference type="Gene3D" id="3.40.10.10">
    <property type="entry name" value="DNA Methylphosphotriester Repair Domain"/>
    <property type="match status" value="1"/>
</dbReference>
<dbReference type="InterPro" id="IPR036388">
    <property type="entry name" value="WH-like_DNA-bd_sf"/>
</dbReference>
<dbReference type="GO" id="GO:0008270">
    <property type="term" value="F:zinc ion binding"/>
    <property type="evidence" value="ECO:0007669"/>
    <property type="project" value="InterPro"/>
</dbReference>
<dbReference type="PANTHER" id="PTHR10815">
    <property type="entry name" value="METHYLATED-DNA--PROTEIN-CYSTEINE METHYLTRANSFERASE"/>
    <property type="match status" value="1"/>
</dbReference>
<dbReference type="EC" id="2.1.1.63" evidence="3"/>
<dbReference type="GO" id="GO:0043565">
    <property type="term" value="F:sequence-specific DNA binding"/>
    <property type="evidence" value="ECO:0007669"/>
    <property type="project" value="InterPro"/>
</dbReference>
<accession>A0A098GEW2</accession>
<dbReference type="Proteomes" id="UP000032414">
    <property type="component" value="Chromosome I"/>
</dbReference>
<dbReference type="InterPro" id="IPR036217">
    <property type="entry name" value="MethylDNA_cys_MeTrfase_DNAb"/>
</dbReference>
<evidence type="ECO:0000313" key="14">
    <source>
        <dbReference type="EMBL" id="SCY70448.1"/>
    </source>
</evidence>
<evidence type="ECO:0000256" key="7">
    <source>
        <dbReference type="ARBA" id="ARBA00023159"/>
    </source>
</evidence>
<gene>
    <name evidence="13" type="ORF">LMI_1717</name>
    <name evidence="14" type="ORF">SAMN02982997_02581</name>
</gene>
<dbReference type="Pfam" id="PF02805">
    <property type="entry name" value="Ada_Zn_binding"/>
    <property type="match status" value="1"/>
</dbReference>